<dbReference type="InterPro" id="IPR003607">
    <property type="entry name" value="HD/PDEase_dom"/>
</dbReference>
<dbReference type="SUPFAM" id="SSF109604">
    <property type="entry name" value="HD-domain/PDEase-like"/>
    <property type="match status" value="1"/>
</dbReference>
<dbReference type="InterPro" id="IPR004095">
    <property type="entry name" value="TGS"/>
</dbReference>
<comment type="similarity">
    <text evidence="1">Belongs to the relA/spoT family.</text>
</comment>
<dbReference type="OrthoDB" id="9805041at2"/>
<dbReference type="GO" id="GO:0016787">
    <property type="term" value="F:hydrolase activity"/>
    <property type="evidence" value="ECO:0007669"/>
    <property type="project" value="UniProtKB-KW"/>
</dbReference>
<name>A0A4R5AQF2_9FLAO</name>
<dbReference type="PANTHER" id="PTHR21262">
    <property type="entry name" value="GUANOSINE-3',5'-BIS DIPHOSPHATE 3'-PYROPHOSPHOHYDROLASE"/>
    <property type="match status" value="1"/>
</dbReference>
<dbReference type="GO" id="GO:0015969">
    <property type="term" value="P:guanosine tetraphosphate metabolic process"/>
    <property type="evidence" value="ECO:0007669"/>
    <property type="project" value="InterPro"/>
</dbReference>
<dbReference type="InterPro" id="IPR004811">
    <property type="entry name" value="RelA/Spo_fam"/>
</dbReference>
<dbReference type="FunFam" id="1.10.3210.10:FF:000001">
    <property type="entry name" value="GTP pyrophosphokinase RelA"/>
    <property type="match status" value="1"/>
</dbReference>
<proteinExistence type="inferred from homology"/>
<dbReference type="InterPro" id="IPR043519">
    <property type="entry name" value="NT_sf"/>
</dbReference>
<dbReference type="Gene3D" id="3.30.460.10">
    <property type="entry name" value="Beta Polymerase, domain 2"/>
    <property type="match status" value="1"/>
</dbReference>
<feature type="domain" description="TGS" evidence="2">
    <location>
        <begin position="402"/>
        <end position="463"/>
    </location>
</feature>
<dbReference type="RefSeq" id="WP_131910779.1">
    <property type="nucleotide sequence ID" value="NZ_SMFM01000011.1"/>
</dbReference>
<dbReference type="SUPFAM" id="SSF81271">
    <property type="entry name" value="TGS-like"/>
    <property type="match status" value="1"/>
</dbReference>
<dbReference type="GO" id="GO:0005886">
    <property type="term" value="C:plasma membrane"/>
    <property type="evidence" value="ECO:0007669"/>
    <property type="project" value="TreeGrafter"/>
</dbReference>
<dbReference type="EMBL" id="SMFM01000011">
    <property type="protein sequence ID" value="TDD74060.1"/>
    <property type="molecule type" value="Genomic_DNA"/>
</dbReference>
<gene>
    <name evidence="3" type="ORF">E0F89_16190</name>
</gene>
<dbReference type="SUPFAM" id="SSF81301">
    <property type="entry name" value="Nucleotidyltransferase"/>
    <property type="match status" value="1"/>
</dbReference>
<evidence type="ECO:0000256" key="1">
    <source>
        <dbReference type="RuleBase" id="RU003847"/>
    </source>
</evidence>
<dbReference type="PANTHER" id="PTHR21262:SF31">
    <property type="entry name" value="GTP PYROPHOSPHOKINASE"/>
    <property type="match status" value="1"/>
</dbReference>
<dbReference type="InterPro" id="IPR012675">
    <property type="entry name" value="Beta-grasp_dom_sf"/>
</dbReference>
<dbReference type="Gene3D" id="3.10.20.30">
    <property type="match status" value="1"/>
</dbReference>
<dbReference type="SMART" id="SM00471">
    <property type="entry name" value="HDc"/>
    <property type="match status" value="1"/>
</dbReference>
<accession>A0A4R5AQF2</accession>
<evidence type="ECO:0000313" key="3">
    <source>
        <dbReference type="EMBL" id="TDD74060.1"/>
    </source>
</evidence>
<dbReference type="InterPro" id="IPR007685">
    <property type="entry name" value="RelA_SpoT"/>
</dbReference>
<dbReference type="CDD" id="cd01668">
    <property type="entry name" value="TGS_RSH"/>
    <property type="match status" value="1"/>
</dbReference>
<dbReference type="InterPro" id="IPR002912">
    <property type="entry name" value="ACT_dom"/>
</dbReference>
<sequence>MTDIDIEKENKAIAQEYKELLRISYQTLSDEDKKLIRKAFDVSVEAHKEQRRKSGEAYIFHPIAVAKIVASEIGLGATSIAAALLHDIVEDTPTTIQDIERLFNPKVAQIVEGLTKISLVQRDLNVSMQAENFRKMILTLNDDVRVILIKLADRLHNMQTMDSMQEDKQTKIASETLYIYAPLAHRLGLYNIKTKLEDLGLKYTEPEVYNDIVSKIKETKEEQDAYIDDITTVLKTALDAEGIDYIIKGRPKSIYSIRKKMQAQNVSFDEVYDKFALRIVYKSTPNEEKFIAWKIYSIVTDYYRPSPSRLRDWISSPKSTGYEALHITVMGPKGRWVEVQVRSDRMDEIAEKGYAAHYKYKNGATEESGLDVWLNLLKEALENAETNAVDFVEDFKMNLYSKEIFVFTPKGEIKSLPKGATSLDFAFSIHSEIGIRTRGTRVNGKLVPLNFELKSGDQIEVITSQHQKPTINWLDYVTTSRAKTKIKNVLNENTKKIGEEGKEMLTRKLKHLKITLSESVVNELVNFFKLKTSLDLFYRVGIGAIENQQLKDFAAQKSNSFINFFKNKMKRSPSTADEDIHKPIISSNYDMLVFGKEHDKLDYKLSPCCNPIPGDDVFGFVTINEGIKVHKKDCPNAIGMQSNYAYRIMTAKWIDSSQEEFKAIINITGMDVLGLTNQLTKVISNNMHVNIQSISLSTDAGIFNGQVAVIVQNNTILKKMINNIKKIDGIDKVTREYKT</sequence>
<dbReference type="CDD" id="cd00077">
    <property type="entry name" value="HDc"/>
    <property type="match status" value="1"/>
</dbReference>
<comment type="function">
    <text evidence="1">In eubacteria ppGpp (guanosine 3'-diphosphate 5'-diphosphate) is a mediator of the stringent response that coordinates a variety of cellular activities in response to changes in nutritional abundance.</text>
</comment>
<reference evidence="3 4" key="1">
    <citation type="submission" date="2019-03" db="EMBL/GenBank/DDBJ databases">
        <title>Flavobacterium AT-3-2 sp. nov., isolated from arctic soil.</title>
        <authorList>
            <person name="Chaudhary D.K."/>
        </authorList>
    </citation>
    <scope>NUCLEOTIDE SEQUENCE [LARGE SCALE GENOMIC DNA]</scope>
    <source>
        <strain evidence="3 4">AT-3-2</strain>
    </source>
</reference>
<dbReference type="Pfam" id="PF13291">
    <property type="entry name" value="ACT_4"/>
    <property type="match status" value="1"/>
</dbReference>
<dbReference type="SMART" id="SM00954">
    <property type="entry name" value="RelA_SpoT"/>
    <property type="match status" value="1"/>
</dbReference>
<keyword evidence="4" id="KW-1185">Reference proteome</keyword>
<evidence type="ECO:0000313" key="4">
    <source>
        <dbReference type="Proteomes" id="UP000295278"/>
    </source>
</evidence>
<dbReference type="NCBIfam" id="TIGR00691">
    <property type="entry name" value="spoT_relA"/>
    <property type="match status" value="1"/>
</dbReference>
<dbReference type="PROSITE" id="PS51880">
    <property type="entry name" value="TGS"/>
    <property type="match status" value="1"/>
</dbReference>
<dbReference type="Proteomes" id="UP000295278">
    <property type="component" value="Unassembled WGS sequence"/>
</dbReference>
<dbReference type="FunFam" id="3.10.20.30:FF:000002">
    <property type="entry name" value="GTP pyrophosphokinase (RelA/SpoT)"/>
    <property type="match status" value="1"/>
</dbReference>
<protein>
    <submittedName>
        <fullName evidence="3">Bifunctional (P)ppGpp synthetase/guanosine-3',5'-bis(Diphosphate) 3'-pyrophosphohydrolase</fullName>
    </submittedName>
</protein>
<dbReference type="InterPro" id="IPR033655">
    <property type="entry name" value="TGS_RelA/SpoT"/>
</dbReference>
<dbReference type="CDD" id="cd05399">
    <property type="entry name" value="NT_Rel-Spo_like"/>
    <property type="match status" value="1"/>
</dbReference>
<keyword evidence="3" id="KW-0378">Hydrolase</keyword>
<organism evidence="3 4">
    <name type="scientific">Flavobacterium caseinilyticum</name>
    <dbReference type="NCBI Taxonomy" id="2541732"/>
    <lineage>
        <taxon>Bacteria</taxon>
        <taxon>Pseudomonadati</taxon>
        <taxon>Bacteroidota</taxon>
        <taxon>Flavobacteriia</taxon>
        <taxon>Flavobacteriales</taxon>
        <taxon>Flavobacteriaceae</taxon>
        <taxon>Flavobacterium</taxon>
    </lineage>
</organism>
<dbReference type="Pfam" id="PF04607">
    <property type="entry name" value="RelA_SpoT"/>
    <property type="match status" value="1"/>
</dbReference>
<dbReference type="Pfam" id="PF13328">
    <property type="entry name" value="HD_4"/>
    <property type="match status" value="1"/>
</dbReference>
<dbReference type="Gene3D" id="3.30.70.260">
    <property type="match status" value="1"/>
</dbReference>
<dbReference type="Pfam" id="PF02824">
    <property type="entry name" value="TGS"/>
    <property type="match status" value="1"/>
</dbReference>
<dbReference type="SUPFAM" id="SSF55021">
    <property type="entry name" value="ACT-like"/>
    <property type="match status" value="1"/>
</dbReference>
<dbReference type="AlphaFoldDB" id="A0A4R5AQF2"/>
<evidence type="ECO:0000259" key="2">
    <source>
        <dbReference type="PROSITE" id="PS51880"/>
    </source>
</evidence>
<dbReference type="InterPro" id="IPR045865">
    <property type="entry name" value="ACT-like_dom_sf"/>
</dbReference>
<dbReference type="Gene3D" id="1.10.3210.10">
    <property type="entry name" value="Hypothetical protein af1432"/>
    <property type="match status" value="1"/>
</dbReference>
<comment type="caution">
    <text evidence="3">The sequence shown here is derived from an EMBL/GenBank/DDBJ whole genome shotgun (WGS) entry which is preliminary data.</text>
</comment>
<dbReference type="InterPro" id="IPR012676">
    <property type="entry name" value="TGS-like"/>
</dbReference>